<dbReference type="PANTHER" id="PTHR11412">
    <property type="entry name" value="MACROGLOBULIN / COMPLEMENT"/>
    <property type="match status" value="1"/>
</dbReference>
<evidence type="ECO:0000256" key="4">
    <source>
        <dbReference type="SAM" id="SignalP"/>
    </source>
</evidence>
<evidence type="ECO:0000256" key="2">
    <source>
        <dbReference type="ARBA" id="ARBA00022525"/>
    </source>
</evidence>
<dbReference type="OMA" id="QTFNIND"/>
<feature type="domain" description="Complement C3/4/5 macroglobulin" evidence="5">
    <location>
        <begin position="28"/>
        <end position="126"/>
    </location>
</feature>
<evidence type="ECO:0000313" key="8">
    <source>
        <dbReference type="Proteomes" id="UP000261580"/>
    </source>
</evidence>
<keyword evidence="4" id="KW-0732">Signal</keyword>
<dbReference type="Gene3D" id="2.60.40.1940">
    <property type="match status" value="1"/>
</dbReference>
<dbReference type="GeneTree" id="ENSGT00940000154063"/>
<keyword evidence="2" id="KW-0964">Secreted</keyword>
<dbReference type="PANTHER" id="PTHR11412:SF81">
    <property type="entry name" value="COMPLEMENT C3"/>
    <property type="match status" value="1"/>
</dbReference>
<evidence type="ECO:0000259" key="6">
    <source>
        <dbReference type="Pfam" id="PF17791"/>
    </source>
</evidence>
<dbReference type="InterPro" id="IPR041425">
    <property type="entry name" value="C3/4/5_MG1"/>
</dbReference>
<dbReference type="InterPro" id="IPR050473">
    <property type="entry name" value="A2M/Complement_sys"/>
</dbReference>
<feature type="domain" description="Macroglobulin" evidence="6">
    <location>
        <begin position="228"/>
        <end position="310"/>
    </location>
</feature>
<dbReference type="Bgee" id="ENSNBRG00000024197">
    <property type="expression patterns" value="Expressed in liver and 4 other cell types or tissues"/>
</dbReference>
<dbReference type="Pfam" id="PF17791">
    <property type="entry name" value="MG3"/>
    <property type="match status" value="1"/>
</dbReference>
<evidence type="ECO:0000259" key="5">
    <source>
        <dbReference type="Pfam" id="PF17790"/>
    </source>
</evidence>
<dbReference type="Pfam" id="PF17790">
    <property type="entry name" value="MG1"/>
    <property type="match status" value="1"/>
</dbReference>
<dbReference type="Ensembl" id="ENSNBRT00000032651.1">
    <property type="protein sequence ID" value="ENSNBRP00000031844.1"/>
    <property type="gene ID" value="ENSNBRG00000024197.1"/>
</dbReference>
<keyword evidence="3" id="KW-1015">Disulfide bond</keyword>
<dbReference type="Proteomes" id="UP000261580">
    <property type="component" value="Unassembled WGS sequence"/>
</dbReference>
<feature type="chain" id="PRO_5018746531" evidence="4">
    <location>
        <begin position="27"/>
        <end position="348"/>
    </location>
</feature>
<dbReference type="FunFam" id="2.60.40.1940:FF:000001">
    <property type="entry name" value="Complement component C3"/>
    <property type="match status" value="1"/>
</dbReference>
<sequence>RIRIMRRTLLLLASLAFVSLTSVADGAPLQVMSAPNLLRVGTAENIFVECQDCTGGDVRVEINVMNHPTKTKRLATTSVTLNNANNFQQLGKIPAGDFSKDPNAKQYVYLQAQFPDRLLEKVVMVSFQSGYIFIQTDKTLYTPNSKVHFRMFALTPQMEPVDRDEAAQTDASIAIEFVVLCFILHGLRSEIDIMQGKQIFYFTGLWKVVAKFQSNPQQIYSAEFEVKEYVLPSFEVKLTPLTQFFHVNSRDFTVRIKATYLFGQEVDGTAYVVFGVIKKDQSKQSFPDSLQRVLIENGEGEVTLRREDITKVERDINSLVGGAIFVSVSVLTESAHKIKYFFHSNKCK</sequence>
<name>A0A3Q4NBM2_NEOBR</name>
<reference evidence="7" key="1">
    <citation type="submission" date="2025-08" db="UniProtKB">
        <authorList>
            <consortium name="Ensembl"/>
        </authorList>
    </citation>
    <scope>IDENTIFICATION</scope>
</reference>
<feature type="signal peptide" evidence="4">
    <location>
        <begin position="1"/>
        <end position="26"/>
    </location>
</feature>
<dbReference type="Gene3D" id="2.60.40.1930">
    <property type="match status" value="2"/>
</dbReference>
<proteinExistence type="predicted"/>
<reference evidence="7" key="2">
    <citation type="submission" date="2025-09" db="UniProtKB">
        <authorList>
            <consortium name="Ensembl"/>
        </authorList>
    </citation>
    <scope>IDENTIFICATION</scope>
</reference>
<dbReference type="STRING" id="32507.ENSNBRP00000031844"/>
<keyword evidence="8" id="KW-1185">Reference proteome</keyword>
<accession>A0A3Q4NBM2</accession>
<evidence type="ECO:0000256" key="3">
    <source>
        <dbReference type="ARBA" id="ARBA00023157"/>
    </source>
</evidence>
<dbReference type="InterPro" id="IPR041555">
    <property type="entry name" value="MG3"/>
</dbReference>
<evidence type="ECO:0000256" key="1">
    <source>
        <dbReference type="ARBA" id="ARBA00004613"/>
    </source>
</evidence>
<protein>
    <submittedName>
        <fullName evidence="7">Complement C3-like</fullName>
    </submittedName>
</protein>
<organism evidence="7 8">
    <name type="scientific">Neolamprologus brichardi</name>
    <name type="common">Fairy cichlid</name>
    <name type="synonym">Lamprologus brichardi</name>
    <dbReference type="NCBI Taxonomy" id="32507"/>
    <lineage>
        <taxon>Eukaryota</taxon>
        <taxon>Metazoa</taxon>
        <taxon>Chordata</taxon>
        <taxon>Craniata</taxon>
        <taxon>Vertebrata</taxon>
        <taxon>Euteleostomi</taxon>
        <taxon>Actinopterygii</taxon>
        <taxon>Neopterygii</taxon>
        <taxon>Teleostei</taxon>
        <taxon>Neoteleostei</taxon>
        <taxon>Acanthomorphata</taxon>
        <taxon>Ovalentaria</taxon>
        <taxon>Cichlomorphae</taxon>
        <taxon>Cichliformes</taxon>
        <taxon>Cichlidae</taxon>
        <taxon>African cichlids</taxon>
        <taxon>Pseudocrenilabrinae</taxon>
        <taxon>Lamprologini</taxon>
        <taxon>Neolamprologus</taxon>
    </lineage>
</organism>
<evidence type="ECO:0000313" key="7">
    <source>
        <dbReference type="Ensembl" id="ENSNBRP00000031844.1"/>
    </source>
</evidence>
<comment type="subcellular location">
    <subcellularLocation>
        <location evidence="1">Secreted</location>
    </subcellularLocation>
</comment>
<dbReference type="AlphaFoldDB" id="A0A3Q4NBM2"/>
<dbReference type="GO" id="GO:0005576">
    <property type="term" value="C:extracellular region"/>
    <property type="evidence" value="ECO:0007669"/>
    <property type="project" value="UniProtKB-SubCell"/>
</dbReference>